<dbReference type="Proteomes" id="UP000295633">
    <property type="component" value="Unassembled WGS sequence"/>
</dbReference>
<comment type="caution">
    <text evidence="1">The sequence shown here is derived from an EMBL/GenBank/DDBJ whole genome shotgun (WGS) entry which is preliminary data.</text>
</comment>
<gene>
    <name evidence="1" type="ORF">E2R54_11695</name>
</gene>
<dbReference type="EMBL" id="SMZX01000002">
    <property type="protein sequence ID" value="TDL43846.1"/>
    <property type="molecule type" value="Genomic_DNA"/>
</dbReference>
<organism evidence="1 2">
    <name type="scientific">Microbacterium oleivorans</name>
    <dbReference type="NCBI Taxonomy" id="273677"/>
    <lineage>
        <taxon>Bacteria</taxon>
        <taxon>Bacillati</taxon>
        <taxon>Actinomycetota</taxon>
        <taxon>Actinomycetes</taxon>
        <taxon>Micrococcales</taxon>
        <taxon>Microbacteriaceae</taxon>
        <taxon>Microbacterium</taxon>
    </lineage>
</organism>
<sequence length="184" mass="20853">MSLTDWRRDRLEEAAERGEVVKLTGARSIATPAPVQPHRVNIDETSTDNRYPQTLGQFDEDLEQAVLHGELTLRRARETQHERESHRMYVETKGCGWPAPSDDLRGTVVGFTRNRLDATGPVAIYRVDGAFLRLDVGGMLYIELGEHVGRRGQHAEIIGWCRIDRDEFDRLTGIAEVRASMGWV</sequence>
<accession>A0A4R5YG59</accession>
<name>A0A4R5YG59_9MICO</name>
<proteinExistence type="predicted"/>
<evidence type="ECO:0000313" key="1">
    <source>
        <dbReference type="EMBL" id="TDL43846.1"/>
    </source>
</evidence>
<protein>
    <submittedName>
        <fullName evidence="1">Uncharacterized protein</fullName>
    </submittedName>
</protein>
<evidence type="ECO:0000313" key="2">
    <source>
        <dbReference type="Proteomes" id="UP000295633"/>
    </source>
</evidence>
<dbReference type="RefSeq" id="WP_133399847.1">
    <property type="nucleotide sequence ID" value="NZ_SMZX01000002.1"/>
</dbReference>
<dbReference type="AlphaFoldDB" id="A0A4R5YG59"/>
<reference evidence="1 2" key="1">
    <citation type="submission" date="2019-03" db="EMBL/GenBank/DDBJ databases">
        <title>Genome Sequencing and Assembly of Various Microbes Isolated from Partially Reclaimed Soil and Acid Mine Drainage (AMD) Site.</title>
        <authorList>
            <person name="Steinbock B."/>
            <person name="Bechtold R."/>
            <person name="Sevigny J.L."/>
            <person name="Thomas D."/>
            <person name="Cuthill L.R."/>
            <person name="Aveiro Johannsen E.J."/>
            <person name="Thomas K."/>
            <person name="Ghosh A."/>
        </authorList>
    </citation>
    <scope>NUCLEOTIDE SEQUENCE [LARGE SCALE GENOMIC DNA]</scope>
    <source>
        <strain evidence="1 2">F-B2</strain>
    </source>
</reference>